<dbReference type="Gene3D" id="4.10.60.10">
    <property type="entry name" value="Zinc finger, CCHC-type"/>
    <property type="match status" value="1"/>
</dbReference>
<sequence length="2032" mass="231338">MAENDVPQLVDKKGGSYNATAPRLEVGKFNKWKKRMLCYLTGMEPYYITLINEGPYVPKTAEGLVKPEAQWTSDERRVVNQDQRLKSIIISCLPDDIMESVINCSTAKQTWTDLVHSYEGPSDTKENRIMDLKLEYNTFRAKDSENLSETYTRYKTLLNELTNDGVTLSKHEINVGFVNCLPEKWLNFSQGLRNANHLQNLELAEIYGKFLYEDNLISRRYPKAQEVKKTMTSPPISTAFYSNGVVQDFQENSDDEADERSSEEYLNDLQIEFQERALLANSKRFISRNKPFSKAKASESTECFKCGKKGHFAKECFSKTVSEPSYKFSGNNSSGTKFQPKMFQSPQYFQNNTENSSQKDFEAKYRKAKAKLALLEASPSIPQAPQAPKSTQRKNKGLVAETYDWDEEEVSSEDEEVHVSALMALSEDNKLAVGKSSARNGKWVNITMKKSYLNYINVDLKYVEEQRLNLFSKYNKLAFELNRCRDELLSLKQTKLENVTLQIQNSELVKQNHALQDELKKEKNVIESWTKKNPRLYETVSLIPSANKKILGEDHLTESSSEKMFLPAGTPFEKEMNPKSKDWIERLSPDGKMPNFDTGKILLPESQAIKELLGVTDEPSSAEEVTESETVPLTPLPPLKVLQGAEPCSEIGPLVYSQHSPKERVGLGITILKRPSEQNKASPAPTEAFTPLTSTEVKPNNTDSKVDQLTELVRKLSEKLESTGKQPPPEKEITPASSSTSRPKPTKKPLKRCELCNYTNHSTDNCNRILFCMMCKLEDHRTSDHISYVIQANYKAQAHKYASSSKQSLKPKTKPFKPCTHCGFSDHHPVDCLMYPCCDICGDPSHDTSGHDNIIKDRKGLKTKVSQSSESPSNSQCEICKSNVHSTTNHKSISEFKKSLRPKPAKKWKHTRNPVWHLDSGCSRSMTGVKQYLHKYVEEPGPKVVFGDNSSAPTEGYGSVNCNVQFDDKRGTIFNANKEVVLIALRRDDVYVLDMSTLTQNGTCLFTKASETINWLWHKRLSHLNFKHINNLAKQNKVLGLPSLVFSKEKPCSACEKGKHHRASFKTKQNFSIKSCLHLLHMDLFGPVSPMSIHHEKYTLVIVDEYSRYTWVYFLSKKSQAADTIMSFVRNIENQNDVKVKQIRTDNGTEFKNQDLECFCDEKGISQNFSSPYTPEQNGVAERKNRTLIEAARTMLNGSVLSKHFWTEAVKTACYTQNRSIIVKRHNKTPYEIFKGRIPDISYFHVFGCPVFIHNHKDHLGKFDAKADDGYFLGYSLVSKAFRVYNTRRQQTEETYHITFDESTETLQFSSSSVDEIGIDDSGRYPPDEYQSENNPSTQYQVDADFSYYILPHNLPQPTISEFVEAQQVPNETTHPEPNIQEPVEGNAQIELTENQTLDEPQDPIPPPFQASTSSNSYPRPQEKWSRHQHIELVNIVGEPVFEGMLTRRMAARLTAATANECLYVAFISTIEPKSVKEAMKHPSWVYAMHEELEQFDKNDVMTLVECPQGVMVIGMKWVFKNKTDENGTVIKNKARLVAKGYNQQEGIDYEETFAPVARMEAIRIFLAYATYMNFKVYQMDVKSAFLNGKLKEEVYVQQPPGFESHEFPNHVCKLDKALYGLKQAPRAWYETLSAFLIQNKFFRGKIDNTLFIYRTKEDVILVQVYVDDIIFGSTSYKLCKQFEKLMTKQFEMSMMGELTYFLGLQIRQTDMGISISQEKYITNTLKKYDLSDCASVKTPMVPPNNLGPDHTGKSVNQTMFRGMIGSLMYLLATRPDIQFAVCLCARYQSDPKESHLTAVKRILRYLKGTPNLGLYYPKCSGFDLKGYTDSDYAGCNMDRKSTSGSCQFLGGKLVCWSTKKQLSVAMSSAEAEYVAAAGCCANVLWMKSQLSDYGIHYKSVPIFCDNTSAIAISNNPVLHQRTKHIDIRYHFIRDHIMNGEIELHFIPTEYQLADIFTKPLDKPTFTRLKAELGMLDIDRIYVTCTFWHPHLGPPHNPLITHLAFNATLIKYKRATVHLDSCEKQGEWKGGS</sequence>
<dbReference type="PANTHER" id="PTHR42648">
    <property type="entry name" value="TRANSPOSASE, PUTATIVE-RELATED"/>
    <property type="match status" value="1"/>
</dbReference>
<dbReference type="InterPro" id="IPR012337">
    <property type="entry name" value="RNaseH-like_sf"/>
</dbReference>
<dbReference type="Pfam" id="PF13976">
    <property type="entry name" value="gag_pre-integrs"/>
    <property type="match status" value="1"/>
</dbReference>
<dbReference type="Gene3D" id="3.30.420.10">
    <property type="entry name" value="Ribonuclease H-like superfamily/Ribonuclease H"/>
    <property type="match status" value="1"/>
</dbReference>
<protein>
    <submittedName>
        <fullName evidence="10">Retrovirus-related Pol polyprotein from transposon TNT 1-94</fullName>
    </submittedName>
</protein>
<dbReference type="Pfam" id="PF22936">
    <property type="entry name" value="Pol_BBD"/>
    <property type="match status" value="1"/>
</dbReference>
<feature type="compositionally biased region" description="Low complexity" evidence="7">
    <location>
        <begin position="734"/>
        <end position="743"/>
    </location>
</feature>
<keyword evidence="1" id="KW-0645">Protease</keyword>
<evidence type="ECO:0000313" key="10">
    <source>
        <dbReference type="EMBL" id="PWA55298.1"/>
    </source>
</evidence>
<dbReference type="PANTHER" id="PTHR42648:SF32">
    <property type="entry name" value="RIBONUCLEASE H-LIKE DOMAIN, GAG-PRE-INTEGRASE DOMAIN PROTEIN-RELATED"/>
    <property type="match status" value="1"/>
</dbReference>
<feature type="region of interest" description="Disordered" evidence="7">
    <location>
        <begin position="1398"/>
        <end position="1422"/>
    </location>
</feature>
<feature type="compositionally biased region" description="Polar residues" evidence="7">
    <location>
        <begin position="1410"/>
        <end position="1419"/>
    </location>
</feature>
<dbReference type="InterPro" id="IPR025724">
    <property type="entry name" value="GAG-pre-integrase_dom"/>
</dbReference>
<reference evidence="10 11" key="1">
    <citation type="journal article" date="2018" name="Mol. Plant">
        <title>The genome of Artemisia annua provides insight into the evolution of Asteraceae family and artemisinin biosynthesis.</title>
        <authorList>
            <person name="Shen Q."/>
            <person name="Zhang L."/>
            <person name="Liao Z."/>
            <person name="Wang S."/>
            <person name="Yan T."/>
            <person name="Shi P."/>
            <person name="Liu M."/>
            <person name="Fu X."/>
            <person name="Pan Q."/>
            <person name="Wang Y."/>
            <person name="Lv Z."/>
            <person name="Lu X."/>
            <person name="Zhang F."/>
            <person name="Jiang W."/>
            <person name="Ma Y."/>
            <person name="Chen M."/>
            <person name="Hao X."/>
            <person name="Li L."/>
            <person name="Tang Y."/>
            <person name="Lv G."/>
            <person name="Zhou Y."/>
            <person name="Sun X."/>
            <person name="Brodelius P.E."/>
            <person name="Rose J.K.C."/>
            <person name="Tang K."/>
        </authorList>
    </citation>
    <scope>NUCLEOTIDE SEQUENCE [LARGE SCALE GENOMIC DNA]</scope>
    <source>
        <strain evidence="11">cv. Huhao1</strain>
        <tissue evidence="10">Leaf</tissue>
    </source>
</reference>
<feature type="region of interest" description="Disordered" evidence="7">
    <location>
        <begin position="674"/>
        <end position="706"/>
    </location>
</feature>
<dbReference type="InterPro" id="IPR054722">
    <property type="entry name" value="PolX-like_BBD"/>
</dbReference>
<dbReference type="InterPro" id="IPR001878">
    <property type="entry name" value="Znf_CCHC"/>
</dbReference>
<feature type="compositionally biased region" description="Basic and acidic residues" evidence="7">
    <location>
        <begin position="718"/>
        <end position="733"/>
    </location>
</feature>
<feature type="domain" description="CCHC-type" evidence="8">
    <location>
        <begin position="303"/>
        <end position="316"/>
    </location>
</feature>
<dbReference type="GO" id="GO:0003676">
    <property type="term" value="F:nucleic acid binding"/>
    <property type="evidence" value="ECO:0007669"/>
    <property type="project" value="InterPro"/>
</dbReference>
<dbReference type="InterPro" id="IPR013103">
    <property type="entry name" value="RVT_2"/>
</dbReference>
<keyword evidence="4" id="KW-0378">Hydrolase</keyword>
<dbReference type="GO" id="GO:0015074">
    <property type="term" value="P:DNA integration"/>
    <property type="evidence" value="ECO:0007669"/>
    <property type="project" value="InterPro"/>
</dbReference>
<dbReference type="Pfam" id="PF14223">
    <property type="entry name" value="Retrotran_gag_2"/>
    <property type="match status" value="1"/>
</dbReference>
<dbReference type="SUPFAM" id="SSF53098">
    <property type="entry name" value="Ribonuclease H-like"/>
    <property type="match status" value="1"/>
</dbReference>
<evidence type="ECO:0000256" key="1">
    <source>
        <dbReference type="ARBA" id="ARBA00022670"/>
    </source>
</evidence>
<dbReference type="GO" id="GO:0006508">
    <property type="term" value="P:proteolysis"/>
    <property type="evidence" value="ECO:0007669"/>
    <property type="project" value="UniProtKB-KW"/>
</dbReference>
<evidence type="ECO:0000256" key="6">
    <source>
        <dbReference type="SAM" id="Coils"/>
    </source>
</evidence>
<accession>A0A2U1M207</accession>
<dbReference type="Pfam" id="PF07727">
    <property type="entry name" value="RVT_2"/>
    <property type="match status" value="1"/>
</dbReference>
<dbReference type="InterPro" id="IPR036397">
    <property type="entry name" value="RNaseH_sf"/>
</dbReference>
<keyword evidence="11" id="KW-1185">Reference proteome</keyword>
<feature type="domain" description="Integrase catalytic" evidence="9">
    <location>
        <begin position="1071"/>
        <end position="1238"/>
    </location>
</feature>
<dbReference type="STRING" id="35608.A0A2U1M207"/>
<evidence type="ECO:0000259" key="8">
    <source>
        <dbReference type="PROSITE" id="PS50158"/>
    </source>
</evidence>
<feature type="region of interest" description="Disordered" evidence="7">
    <location>
        <begin position="1311"/>
        <end position="1337"/>
    </location>
</feature>
<dbReference type="OrthoDB" id="1408312at2759"/>
<comment type="caution">
    <text evidence="10">The sequence shown here is derived from an EMBL/GenBank/DDBJ whole genome shotgun (WGS) entry which is preliminary data.</text>
</comment>
<dbReference type="InterPro" id="IPR036875">
    <property type="entry name" value="Znf_CCHC_sf"/>
</dbReference>
<dbReference type="GO" id="GO:0004190">
    <property type="term" value="F:aspartic-type endopeptidase activity"/>
    <property type="evidence" value="ECO:0007669"/>
    <property type="project" value="UniProtKB-KW"/>
</dbReference>
<dbReference type="PROSITE" id="PS50158">
    <property type="entry name" value="ZF_CCHC"/>
    <property type="match status" value="1"/>
</dbReference>
<keyword evidence="6" id="KW-0175">Coiled coil</keyword>
<dbReference type="InterPro" id="IPR001584">
    <property type="entry name" value="Integrase_cat-core"/>
</dbReference>
<dbReference type="Pfam" id="PF25597">
    <property type="entry name" value="SH3_retrovirus"/>
    <property type="match status" value="1"/>
</dbReference>
<evidence type="ECO:0000259" key="9">
    <source>
        <dbReference type="PROSITE" id="PS50994"/>
    </source>
</evidence>
<evidence type="ECO:0000256" key="5">
    <source>
        <dbReference type="PROSITE-ProRule" id="PRU00047"/>
    </source>
</evidence>
<proteinExistence type="predicted"/>
<gene>
    <name evidence="10" type="ORF">CTI12_AA429460</name>
</gene>
<dbReference type="SUPFAM" id="SSF57756">
    <property type="entry name" value="Retrovirus zinc finger-like domains"/>
    <property type="match status" value="1"/>
</dbReference>
<dbReference type="InterPro" id="IPR039537">
    <property type="entry name" value="Retrotran_Ty1/copia-like"/>
</dbReference>
<evidence type="ECO:0000256" key="2">
    <source>
        <dbReference type="ARBA" id="ARBA00022723"/>
    </source>
</evidence>
<name>A0A2U1M207_ARTAN</name>
<keyword evidence="3" id="KW-0064">Aspartyl protease</keyword>
<keyword evidence="2" id="KW-0479">Metal-binding</keyword>
<dbReference type="Pfam" id="PF00665">
    <property type="entry name" value="rve"/>
    <property type="match status" value="1"/>
</dbReference>
<dbReference type="SMART" id="SM00343">
    <property type="entry name" value="ZnF_C2HC"/>
    <property type="match status" value="2"/>
</dbReference>
<dbReference type="CDD" id="cd09272">
    <property type="entry name" value="RNase_HI_RT_Ty1"/>
    <property type="match status" value="1"/>
</dbReference>
<feature type="region of interest" description="Disordered" evidence="7">
    <location>
        <begin position="718"/>
        <end position="749"/>
    </location>
</feature>
<keyword evidence="5" id="KW-0862">Zinc</keyword>
<evidence type="ECO:0000256" key="7">
    <source>
        <dbReference type="SAM" id="MobiDB-lite"/>
    </source>
</evidence>
<evidence type="ECO:0000256" key="4">
    <source>
        <dbReference type="ARBA" id="ARBA00022801"/>
    </source>
</evidence>
<keyword evidence="5" id="KW-0863">Zinc-finger</keyword>
<dbReference type="InterPro" id="IPR057670">
    <property type="entry name" value="SH3_retrovirus"/>
</dbReference>
<feature type="coiled-coil region" evidence="6">
    <location>
        <begin position="498"/>
        <end position="532"/>
    </location>
</feature>
<evidence type="ECO:0000256" key="3">
    <source>
        <dbReference type="ARBA" id="ARBA00022750"/>
    </source>
</evidence>
<evidence type="ECO:0000313" key="11">
    <source>
        <dbReference type="Proteomes" id="UP000245207"/>
    </source>
</evidence>
<dbReference type="InterPro" id="IPR043502">
    <property type="entry name" value="DNA/RNA_pol_sf"/>
</dbReference>
<dbReference type="EMBL" id="PKPP01006793">
    <property type="protein sequence ID" value="PWA55298.1"/>
    <property type="molecule type" value="Genomic_DNA"/>
</dbReference>
<organism evidence="10 11">
    <name type="scientific">Artemisia annua</name>
    <name type="common">Sweet wormwood</name>
    <dbReference type="NCBI Taxonomy" id="35608"/>
    <lineage>
        <taxon>Eukaryota</taxon>
        <taxon>Viridiplantae</taxon>
        <taxon>Streptophyta</taxon>
        <taxon>Embryophyta</taxon>
        <taxon>Tracheophyta</taxon>
        <taxon>Spermatophyta</taxon>
        <taxon>Magnoliopsida</taxon>
        <taxon>eudicotyledons</taxon>
        <taxon>Gunneridae</taxon>
        <taxon>Pentapetalae</taxon>
        <taxon>asterids</taxon>
        <taxon>campanulids</taxon>
        <taxon>Asterales</taxon>
        <taxon>Asteraceae</taxon>
        <taxon>Asteroideae</taxon>
        <taxon>Anthemideae</taxon>
        <taxon>Artemisiinae</taxon>
        <taxon>Artemisia</taxon>
    </lineage>
</organism>
<dbReference type="GO" id="GO:0008270">
    <property type="term" value="F:zinc ion binding"/>
    <property type="evidence" value="ECO:0007669"/>
    <property type="project" value="UniProtKB-KW"/>
</dbReference>
<dbReference type="Proteomes" id="UP000245207">
    <property type="component" value="Unassembled WGS sequence"/>
</dbReference>
<feature type="compositionally biased region" description="Polar residues" evidence="7">
    <location>
        <begin position="691"/>
        <end position="703"/>
    </location>
</feature>
<dbReference type="PROSITE" id="PS50994">
    <property type="entry name" value="INTEGRASE"/>
    <property type="match status" value="1"/>
</dbReference>
<dbReference type="Pfam" id="PF00098">
    <property type="entry name" value="zf-CCHC"/>
    <property type="match status" value="1"/>
</dbReference>
<dbReference type="SUPFAM" id="SSF56672">
    <property type="entry name" value="DNA/RNA polymerases"/>
    <property type="match status" value="1"/>
</dbReference>